<evidence type="ECO:0000313" key="2">
    <source>
        <dbReference type="Proteomes" id="UP000276834"/>
    </source>
</evidence>
<dbReference type="Proteomes" id="UP000276834">
    <property type="component" value="Unassembled WGS sequence"/>
</dbReference>
<keyword evidence="2" id="KW-1185">Reference proteome</keyword>
<dbReference type="AlphaFoldDB" id="A0A3L8SGR9"/>
<name>A0A3L8SGR9_CHLGU</name>
<gene>
    <name evidence="1" type="ORF">DV515_00007637</name>
</gene>
<protein>
    <submittedName>
        <fullName evidence="1">Uncharacterized protein</fullName>
    </submittedName>
</protein>
<accession>A0A3L8SGR9</accession>
<proteinExistence type="predicted"/>
<organism evidence="1 2">
    <name type="scientific">Chloebia gouldiae</name>
    <name type="common">Gouldian finch</name>
    <name type="synonym">Erythrura gouldiae</name>
    <dbReference type="NCBI Taxonomy" id="44316"/>
    <lineage>
        <taxon>Eukaryota</taxon>
        <taxon>Metazoa</taxon>
        <taxon>Chordata</taxon>
        <taxon>Craniata</taxon>
        <taxon>Vertebrata</taxon>
        <taxon>Euteleostomi</taxon>
        <taxon>Archelosauria</taxon>
        <taxon>Archosauria</taxon>
        <taxon>Dinosauria</taxon>
        <taxon>Saurischia</taxon>
        <taxon>Theropoda</taxon>
        <taxon>Coelurosauria</taxon>
        <taxon>Aves</taxon>
        <taxon>Neognathae</taxon>
        <taxon>Neoaves</taxon>
        <taxon>Telluraves</taxon>
        <taxon>Australaves</taxon>
        <taxon>Passeriformes</taxon>
        <taxon>Passeroidea</taxon>
        <taxon>Passeridae</taxon>
        <taxon>Chloebia</taxon>
    </lineage>
</organism>
<evidence type="ECO:0000313" key="1">
    <source>
        <dbReference type="EMBL" id="RLW01831.1"/>
    </source>
</evidence>
<comment type="caution">
    <text evidence="1">The sequence shown here is derived from an EMBL/GenBank/DDBJ whole genome shotgun (WGS) entry which is preliminary data.</text>
</comment>
<reference evidence="1 2" key="1">
    <citation type="journal article" date="2018" name="Proc. R. Soc. B">
        <title>A non-coding region near Follistatin controls head colour polymorphism in the Gouldian finch.</title>
        <authorList>
            <person name="Toomey M.B."/>
            <person name="Marques C.I."/>
            <person name="Andrade P."/>
            <person name="Araujo P.M."/>
            <person name="Sabatino S."/>
            <person name="Gazda M.A."/>
            <person name="Afonso S."/>
            <person name="Lopes R.J."/>
            <person name="Corbo J.C."/>
            <person name="Carneiro M."/>
        </authorList>
    </citation>
    <scope>NUCLEOTIDE SEQUENCE [LARGE SCALE GENOMIC DNA]</scope>
    <source>
        <strain evidence="1">Red01</strain>
        <tissue evidence="1">Muscle</tissue>
    </source>
</reference>
<dbReference type="EMBL" id="QUSF01000021">
    <property type="protein sequence ID" value="RLW01831.1"/>
    <property type="molecule type" value="Genomic_DNA"/>
</dbReference>
<sequence>MTFSVVLLNNYLVKCSHEDEGVGRAGTAFVSRVNTDAWSSRFCINRHLCLHLQSC</sequence>